<dbReference type="PANTHER" id="PTHR31066:SF27">
    <property type="entry name" value="EXPRESSED PROTEIN"/>
    <property type="match status" value="1"/>
</dbReference>
<dbReference type="AlphaFoldDB" id="A0A059D6C7"/>
<dbReference type="Gene3D" id="3.10.20.90">
    <property type="entry name" value="Phosphatidylinositol 3-kinase Catalytic Subunit, Chain A, domain 1"/>
    <property type="match status" value="1"/>
</dbReference>
<feature type="region of interest" description="Disordered" evidence="1">
    <location>
        <begin position="185"/>
        <end position="236"/>
    </location>
</feature>
<feature type="domain" description="PB1" evidence="2">
    <location>
        <begin position="37"/>
        <end position="126"/>
    </location>
</feature>
<feature type="compositionally biased region" description="Polar residues" evidence="1">
    <location>
        <begin position="191"/>
        <end position="200"/>
    </location>
</feature>
<proteinExistence type="predicted"/>
<name>A0A059D6C7_EUCGR</name>
<feature type="compositionally biased region" description="Low complexity" evidence="1">
    <location>
        <begin position="208"/>
        <end position="225"/>
    </location>
</feature>
<dbReference type="PANTHER" id="PTHR31066">
    <property type="entry name" value="OS05G0427100 PROTEIN-RELATED"/>
    <property type="match status" value="1"/>
</dbReference>
<dbReference type="eggNOG" id="ENOG502QWE0">
    <property type="taxonomic scope" value="Eukaryota"/>
</dbReference>
<protein>
    <recommendedName>
        <fullName evidence="2">PB1 domain-containing protein</fullName>
    </recommendedName>
</protein>
<dbReference type="EMBL" id="KK198754">
    <property type="protein sequence ID" value="KCW86152.1"/>
    <property type="molecule type" value="Genomic_DNA"/>
</dbReference>
<evidence type="ECO:0000259" key="2">
    <source>
        <dbReference type="SMART" id="SM00666"/>
    </source>
</evidence>
<dbReference type="CDD" id="cd06410">
    <property type="entry name" value="PB1_UP2"/>
    <property type="match status" value="1"/>
</dbReference>
<dbReference type="Pfam" id="PF00564">
    <property type="entry name" value="PB1"/>
    <property type="match status" value="1"/>
</dbReference>
<evidence type="ECO:0000313" key="3">
    <source>
        <dbReference type="EMBL" id="KCW86152.1"/>
    </source>
</evidence>
<organism evidence="3">
    <name type="scientific">Eucalyptus grandis</name>
    <name type="common">Flooded gum</name>
    <dbReference type="NCBI Taxonomy" id="71139"/>
    <lineage>
        <taxon>Eukaryota</taxon>
        <taxon>Viridiplantae</taxon>
        <taxon>Streptophyta</taxon>
        <taxon>Embryophyta</taxon>
        <taxon>Tracheophyta</taxon>
        <taxon>Spermatophyta</taxon>
        <taxon>Magnoliopsida</taxon>
        <taxon>eudicotyledons</taxon>
        <taxon>Gunneridae</taxon>
        <taxon>Pentapetalae</taxon>
        <taxon>rosids</taxon>
        <taxon>malvids</taxon>
        <taxon>Myrtales</taxon>
        <taxon>Myrtaceae</taxon>
        <taxon>Myrtoideae</taxon>
        <taxon>Eucalypteae</taxon>
        <taxon>Eucalyptus</taxon>
    </lineage>
</organism>
<sequence length="589" mass="63632">MESPSAAAAAAAAGGAHSLAPKLRLMCSYGGHIVPRPHDKALCYVGGDTRIVVVGDRQLSSLASLTSHLAKTLLDGRPFVLKYQLPNEDLDALVTVSTDEDLDNMIEESVSSSLKHPRTRLFLFPSPSAAPESSRSIGRLLEASGTSEHWFVDALNGAGAAGPNKGFSDSALVNCLLGLDDGESGLEKTAKQPQEVQSVPDSPMLATSSSFGSSSTASSHSVVNSPPIRVQSESEVARDEKLGIEEQFALMGVGFGVGPKQDNGSVSSSAPLTPATYADCMHRVFSDDERSDHGTPVNSQKLGMQQPQLQSVPQNVLLKSQQSSGLNSPLSDSLSSESNWTNTVFFPNPVNYQELIAQMPPATKRNPSNQDDQKVNTSDLISQVHLRQQIADAHHSFPSQSDQRQPEHHPPLPQQQFVQAASNFIPLQSTGAAQLTAYYSQYPPSHQNCQYYHTQPNQQFPVYYVRAGHDVAVQQPNISEASTAAAVPSSQPQMPHNLVRDSSVAKPHQQFAGYSQVHHQSRSFVAPATYGSEYADPTTAWKYGGQPMVPMMYSHYQPTVGSNNLMFSEGSTQHASDQIRQQMQVSKPF</sequence>
<dbReference type="KEGG" id="egr:104433156"/>
<evidence type="ECO:0000256" key="1">
    <source>
        <dbReference type="SAM" id="MobiDB-lite"/>
    </source>
</evidence>
<dbReference type="SMART" id="SM00666">
    <property type="entry name" value="PB1"/>
    <property type="match status" value="1"/>
</dbReference>
<dbReference type="STRING" id="71139.A0A059D6C7"/>
<dbReference type="Gramene" id="KCW86152">
    <property type="protein sequence ID" value="KCW86152"/>
    <property type="gene ID" value="EUGRSUZ_B02854"/>
</dbReference>
<accession>A0A059D6C7</accession>
<feature type="region of interest" description="Disordered" evidence="1">
    <location>
        <begin position="570"/>
        <end position="589"/>
    </location>
</feature>
<gene>
    <name evidence="3" type="ORF">EUGRSUZ_B02854</name>
</gene>
<reference evidence="3" key="1">
    <citation type="submission" date="2013-07" db="EMBL/GenBank/DDBJ databases">
        <title>The genome of Eucalyptus grandis.</title>
        <authorList>
            <person name="Schmutz J."/>
            <person name="Hayes R."/>
            <person name="Myburg A."/>
            <person name="Tuskan G."/>
            <person name="Grattapaglia D."/>
            <person name="Rokhsar D.S."/>
        </authorList>
    </citation>
    <scope>NUCLEOTIDE SEQUENCE</scope>
    <source>
        <tissue evidence="3">Leaf extractions</tissue>
    </source>
</reference>
<dbReference type="OrthoDB" id="774308at2759"/>
<feature type="compositionally biased region" description="Polar residues" evidence="1">
    <location>
        <begin position="296"/>
        <end position="309"/>
    </location>
</feature>
<dbReference type="InterPro" id="IPR053198">
    <property type="entry name" value="Gynoecium_Dev_Regulator"/>
</dbReference>
<dbReference type="InterPro" id="IPR000270">
    <property type="entry name" value="PB1_dom"/>
</dbReference>
<dbReference type="InParanoid" id="A0A059D6C7"/>
<dbReference type="SUPFAM" id="SSF54277">
    <property type="entry name" value="CAD &amp; PB1 domains"/>
    <property type="match status" value="1"/>
</dbReference>
<feature type="region of interest" description="Disordered" evidence="1">
    <location>
        <begin position="287"/>
        <end position="309"/>
    </location>
</feature>